<dbReference type="OrthoDB" id="5421757at2759"/>
<dbReference type="Proteomes" id="UP000240883">
    <property type="component" value="Unassembled WGS sequence"/>
</dbReference>
<dbReference type="STRING" id="1448308.A0A2T2NNX8"/>
<gene>
    <name evidence="2" type="ORF">BS50DRAFT_373381</name>
</gene>
<dbReference type="AlphaFoldDB" id="A0A2T2NNX8"/>
<protein>
    <submittedName>
        <fullName evidence="2">Uncharacterized protein</fullName>
    </submittedName>
</protein>
<sequence>MPKPSKRAAKALPAASIPEPFSPAPTELTPFLDCLDIDSVYITHVDNHPWWFKRRIYSVPVGINITIAAVLAWRAYSAYPFYWSITMSLLGNENDTTVFWDKTQWFSLAKMIFWRMLVFSFDFTLFRIVGPWPWSFFFESPGNPVQWRLNVGFRDEEIYVRQSRGWGAKDLLGEAEGSTGKSGADSPFFKTRVLPAIESRRMREKTGYLLMDKDFDLDFFAMVQAHRLLDKKTITADTLRKTVFIWVGSEESGQWAVWDCWKLDEGSDTEARQKIMLFKDRLTAMGKESVFFKWVELVQYESSVPEGFTPERQAATAEKAKKLFEEQGIDFEKFIKDIGGMDGMPGMA</sequence>
<organism evidence="2 3">
    <name type="scientific">Corynespora cassiicola Philippines</name>
    <dbReference type="NCBI Taxonomy" id="1448308"/>
    <lineage>
        <taxon>Eukaryota</taxon>
        <taxon>Fungi</taxon>
        <taxon>Dikarya</taxon>
        <taxon>Ascomycota</taxon>
        <taxon>Pezizomycotina</taxon>
        <taxon>Dothideomycetes</taxon>
        <taxon>Pleosporomycetidae</taxon>
        <taxon>Pleosporales</taxon>
        <taxon>Corynesporascaceae</taxon>
        <taxon>Corynespora</taxon>
    </lineage>
</organism>
<keyword evidence="1" id="KW-1133">Transmembrane helix</keyword>
<feature type="transmembrane region" description="Helical" evidence="1">
    <location>
        <begin position="56"/>
        <end position="76"/>
    </location>
</feature>
<name>A0A2T2NNX8_CORCC</name>
<evidence type="ECO:0000256" key="1">
    <source>
        <dbReference type="SAM" id="Phobius"/>
    </source>
</evidence>
<proteinExistence type="predicted"/>
<reference evidence="2 3" key="1">
    <citation type="journal article" date="2018" name="Front. Microbiol.">
        <title>Genome-Wide Analysis of Corynespora cassiicola Leaf Fall Disease Putative Effectors.</title>
        <authorList>
            <person name="Lopez D."/>
            <person name="Ribeiro S."/>
            <person name="Label P."/>
            <person name="Fumanal B."/>
            <person name="Venisse J.S."/>
            <person name="Kohler A."/>
            <person name="de Oliveira R.R."/>
            <person name="Labutti K."/>
            <person name="Lipzen A."/>
            <person name="Lail K."/>
            <person name="Bauer D."/>
            <person name="Ohm R.A."/>
            <person name="Barry K.W."/>
            <person name="Spatafora J."/>
            <person name="Grigoriev I.V."/>
            <person name="Martin F.M."/>
            <person name="Pujade-Renaud V."/>
        </authorList>
    </citation>
    <scope>NUCLEOTIDE SEQUENCE [LARGE SCALE GENOMIC DNA]</scope>
    <source>
        <strain evidence="2 3">Philippines</strain>
    </source>
</reference>
<keyword evidence="3" id="KW-1185">Reference proteome</keyword>
<evidence type="ECO:0000313" key="3">
    <source>
        <dbReference type="Proteomes" id="UP000240883"/>
    </source>
</evidence>
<keyword evidence="1" id="KW-0812">Transmembrane</keyword>
<accession>A0A2T2NNX8</accession>
<dbReference type="EMBL" id="KZ678135">
    <property type="protein sequence ID" value="PSN66778.1"/>
    <property type="molecule type" value="Genomic_DNA"/>
</dbReference>
<evidence type="ECO:0000313" key="2">
    <source>
        <dbReference type="EMBL" id="PSN66778.1"/>
    </source>
</evidence>
<keyword evidence="1" id="KW-0472">Membrane</keyword>